<feature type="region of interest" description="Disordered" evidence="1">
    <location>
        <begin position="90"/>
        <end position="131"/>
    </location>
</feature>
<dbReference type="VEuPathDB" id="TriTrypDB:BCY84_07256"/>
<comment type="caution">
    <text evidence="2">The sequence shown here is derived from an EMBL/GenBank/DDBJ whole genome shotgun (WGS) entry which is preliminary data.</text>
</comment>
<organism evidence="2 3">
    <name type="scientific">Trypanosoma cruzi</name>
    <dbReference type="NCBI Taxonomy" id="5693"/>
    <lineage>
        <taxon>Eukaryota</taxon>
        <taxon>Discoba</taxon>
        <taxon>Euglenozoa</taxon>
        <taxon>Kinetoplastea</taxon>
        <taxon>Metakinetoplastina</taxon>
        <taxon>Trypanosomatida</taxon>
        <taxon>Trypanosomatidae</taxon>
        <taxon>Trypanosoma</taxon>
        <taxon>Schizotrypanum</taxon>
    </lineage>
</organism>
<reference evidence="2 3" key="1">
    <citation type="journal article" date="2019" name="Genome Biol. Evol.">
        <title>Nanopore Sequencing Significantly Improves Genome Assembly of the Protozoan Parasite Trypanosoma cruzi.</title>
        <authorList>
            <person name="Diaz-Viraque F."/>
            <person name="Pita S."/>
            <person name="Greif G."/>
            <person name="de Souza R.C.M."/>
            <person name="Iraola G."/>
            <person name="Robello C."/>
        </authorList>
    </citation>
    <scope>NUCLEOTIDE SEQUENCE [LARGE SCALE GENOMIC DNA]</scope>
    <source>
        <strain evidence="2 3">Berenice</strain>
    </source>
</reference>
<feature type="compositionally biased region" description="Polar residues" evidence="1">
    <location>
        <begin position="312"/>
        <end position="322"/>
    </location>
</feature>
<feature type="region of interest" description="Disordered" evidence="1">
    <location>
        <begin position="287"/>
        <end position="322"/>
    </location>
</feature>
<sequence>MCGVFSAYMKGRSLPSASILKVGERKYMSTHTFTDSCYVHANAPFSLSLSLCVCTYGCVHVCLHDCCIYLFIYFSPFSSFISLVATWNGGGGGEEVKKRTRGGKKKTKTKQKEEEEEGSSAIKKKKKMGSAVTCVSFGNRRRDTRPKASQDDNGEEDMWQQRFLMEVGKDSTSVTRDFPRIPVYVRTATRNNYYEPQREVQRVEKEQQQKIHVEMTGCSEDAAHHCLALRSDRVRTSIELLLELCGEDTMAMLSAWQTEEERLGVADASSLLLAVLLMSGMLQVKKETEGSGQCENDAPGTSPTVPKREMSTAETTTAAPNGSTEYGKADAVLLSASSQYIIQSKALRLMQYMVQSAVFFSIQWLTGVFRFPWCRHMHDIVWTAHVYSEKDRNREGMEEGDIELIIVQHKLTLRHYVEPKELRKKPRFEVDWTCTICIDPRHLLHDTSNPPTMGEDAEVRQITAEVLAARVEMPPKTACCVSRVWRKRRDALKVRLWNRFQVELDLVPALHGRTAN</sequence>
<evidence type="ECO:0000313" key="2">
    <source>
        <dbReference type="EMBL" id="KAF5218616.1"/>
    </source>
</evidence>
<accession>A0A7J6XWT1</accession>
<dbReference type="EMBL" id="JABDHM010000091">
    <property type="protein sequence ID" value="KAF5218616.1"/>
    <property type="molecule type" value="Genomic_DNA"/>
</dbReference>
<name>A0A7J6XWT1_TRYCR</name>
<evidence type="ECO:0000313" key="3">
    <source>
        <dbReference type="Proteomes" id="UP000583944"/>
    </source>
</evidence>
<dbReference type="VEuPathDB" id="TriTrypDB:ECC02_008472"/>
<feature type="compositionally biased region" description="Basic residues" evidence="1">
    <location>
        <begin position="98"/>
        <end position="109"/>
    </location>
</feature>
<protein>
    <submittedName>
        <fullName evidence="2">Uncharacterized protein</fullName>
    </submittedName>
</protein>
<dbReference type="AlphaFoldDB" id="A0A7J6XWT1"/>
<proteinExistence type="predicted"/>
<dbReference type="Proteomes" id="UP000583944">
    <property type="component" value="Unassembled WGS sequence"/>
</dbReference>
<gene>
    <name evidence="2" type="ORF">ECC02_008472</name>
</gene>
<evidence type="ECO:0000256" key="1">
    <source>
        <dbReference type="SAM" id="MobiDB-lite"/>
    </source>
</evidence>
<feature type="compositionally biased region" description="Polar residues" evidence="1">
    <location>
        <begin position="290"/>
        <end position="304"/>
    </location>
</feature>